<proteinExistence type="predicted"/>
<keyword evidence="3" id="KW-1185">Reference proteome</keyword>
<accession>A0ABW1P3A8</accession>
<comment type="caution">
    <text evidence="2">The sequence shown here is derived from an EMBL/GenBank/DDBJ whole genome shotgun (WGS) entry which is preliminary data.</text>
</comment>
<organism evidence="2 3">
    <name type="scientific">Saccharothrix lopnurensis</name>
    <dbReference type="NCBI Taxonomy" id="1670621"/>
    <lineage>
        <taxon>Bacteria</taxon>
        <taxon>Bacillati</taxon>
        <taxon>Actinomycetota</taxon>
        <taxon>Actinomycetes</taxon>
        <taxon>Pseudonocardiales</taxon>
        <taxon>Pseudonocardiaceae</taxon>
        <taxon>Saccharothrix</taxon>
    </lineage>
</organism>
<gene>
    <name evidence="2" type="ORF">ACFP3R_12455</name>
</gene>
<dbReference type="EMBL" id="JBHSQO010000010">
    <property type="protein sequence ID" value="MFC6090085.1"/>
    <property type="molecule type" value="Genomic_DNA"/>
</dbReference>
<feature type="chain" id="PRO_5045496716" description="Peptidase inhibitor family I36" evidence="1">
    <location>
        <begin position="31"/>
        <end position="156"/>
    </location>
</feature>
<evidence type="ECO:0000313" key="2">
    <source>
        <dbReference type="EMBL" id="MFC6090085.1"/>
    </source>
</evidence>
<keyword evidence="1" id="KW-0732">Signal</keyword>
<feature type="signal peptide" evidence="1">
    <location>
        <begin position="1"/>
        <end position="30"/>
    </location>
</feature>
<evidence type="ECO:0008006" key="4">
    <source>
        <dbReference type="Google" id="ProtNLM"/>
    </source>
</evidence>
<protein>
    <recommendedName>
        <fullName evidence="4">Peptidase inhibitor family I36</fullName>
    </recommendedName>
</protein>
<dbReference type="Proteomes" id="UP001596220">
    <property type="component" value="Unassembled WGS sequence"/>
</dbReference>
<name>A0ABW1P3A8_9PSEU</name>
<reference evidence="3" key="1">
    <citation type="journal article" date="2019" name="Int. J. Syst. Evol. Microbiol.">
        <title>The Global Catalogue of Microorganisms (GCM) 10K type strain sequencing project: providing services to taxonomists for standard genome sequencing and annotation.</title>
        <authorList>
            <consortium name="The Broad Institute Genomics Platform"/>
            <consortium name="The Broad Institute Genome Sequencing Center for Infectious Disease"/>
            <person name="Wu L."/>
            <person name="Ma J."/>
        </authorList>
    </citation>
    <scope>NUCLEOTIDE SEQUENCE [LARGE SCALE GENOMIC DNA]</scope>
    <source>
        <strain evidence="3">CGMCC 4.7246</strain>
    </source>
</reference>
<evidence type="ECO:0000256" key="1">
    <source>
        <dbReference type="SAM" id="SignalP"/>
    </source>
</evidence>
<evidence type="ECO:0000313" key="3">
    <source>
        <dbReference type="Proteomes" id="UP001596220"/>
    </source>
</evidence>
<sequence length="156" mass="15948">MLVRLKSLGLAIVAVAVAAAFVIPAGVASATEPGSGQVVAVPLTENSGAQASNTRGSGGEVGASGALGCAYPYACLYNANQAKVGQFQVVTSGWQAFGRTDVYYAVNTRNDDVVYIRYTNGRVGCLGSGNASLVWNLRALGVPNGIRIDSSSVCFP</sequence>
<dbReference type="RefSeq" id="WP_380635702.1">
    <property type="nucleotide sequence ID" value="NZ_JBHSQO010000010.1"/>
</dbReference>